<dbReference type="PANTHER" id="PTHR21344">
    <property type="entry name" value="RAL GTPASE-ACTIVATING PROTEIN SUBUNIT BETA"/>
    <property type="match status" value="1"/>
</dbReference>
<gene>
    <name evidence="4" type="ORF">BN9_126170</name>
</gene>
<evidence type="ECO:0000259" key="3">
    <source>
        <dbReference type="PROSITE" id="PS50085"/>
    </source>
</evidence>
<keyword evidence="1" id="KW-0343">GTPase activation</keyword>
<dbReference type="OrthoDB" id="1749473at2759"/>
<feature type="domain" description="Rap-GAP" evidence="3">
    <location>
        <begin position="981"/>
        <end position="1268"/>
    </location>
</feature>
<dbReference type="PANTHER" id="PTHR21344:SF1">
    <property type="entry name" value="RAL GTPASE-ACTIVATING PROTEIN SUBUNIT BETA"/>
    <property type="match status" value="1"/>
</dbReference>
<sequence>MFLRWIEKCELVPTSPEAHVLVRFSDQCQRGLCSIVVTFLASEDINVTEILPTRHHIIWAMEVIGHSFALSMENSDIISGALSIYEKWLGVNVSGISSPSKSSPPEMGKEAHDHRPPCMLPAEQSFIQDLLGHMTLIFEERTDNGRLNGAETSIAKQVSLCSRDFAEDGFIALLSLSNGIQYALPSPKALFNEYILRNYIKQYNWIGVIIMSLLSSYVRFVYRDAEKAEIFLICRLSSPLLTYAWYRLFRIVGHPSGITDADVYLAAIKGIGHLVIELTRMEQAYTSGWENISTSKASTNYENMTTFIFGGPVEAIDEFQKRQSTIRSPPDVNTVLRLVGSWLFDACLVRGPRYVASRCEALRCLGKLVCEFGGGRSKRIQWVYGLRCLMAVQLALVDEDLRVAAAAVLNWSKVLGLYGNHTLRGVGVITGLFHSAAERLLSDKSSSQSQADIGHCILLRRACVETCGSLLTLHTHFPKSLIQEAEARILAPTMSDLPGLYSSLPKQNSANVVALLMNALKIETDPTNQQMIMWTLCVAIQQETSHWTQGLASSRNSQVYLCVLHICSIITKSGRYKPPVLFTAFDCLRELVSVAHELTIHAMGSVVLLVSACCEFITTHASTLCSSRAPFYLDSLSALAYTTIMDWILAAPMLMSKSPVISKVIEAILDGRQPKGNDDVSSNWQNHCTCSAEAAQALLSMLMKHHVAGATNLDIDISRSSVMNETRILEKMCHLEENDIHTHCRFFAIQKSAIITIIEKPGNGESGEAICIVRDGNGRYIWRFKSRFGQGPMPKTVLDFEMSREENIAKEWHPSNVNEPVNDSQYPYFESTIEETDPLLQVIRQVNESSELLSWKSPNAKDCNDTEAFTKNTISAGEGNTGSDGRRSSAASHEEHRDVYDTVFSTFIQSQCERDELSLKNVSQQTDHSVRVRPDPIVKDKALESFAVSRRMLTELGFTSVRNWGNIFALHTESEAFLRDLEELDNLCDRETMEFAILYAINEPSRGGCDHVRILTHQDTSAGIISSDYLSFLNSMGHRVNLNQHIGFTGTLDKQNLSGEILYYTRYDLEICCFVPTLSLCPQNSAKEAPQPQSLSLEPLLCHMNVLIIWNECQQKYRPGTALWESTYRLPCPLSSMILLIEPLENDLYCVQVCQSSFDTTLFGHRDAVSSENEKYLDECELFCARVLGPLQDGMVVNGSWLAPLIRATAINATRISRGYQRYQFSRGVKGAGVALGILPNDSNKTTQNAQKLLSGYEMKRECVLASLIEKHMYAKLPGEFYGSLFTDVRNGHAFENQFES</sequence>
<comment type="caution">
    <text evidence="4">The sequence shown here is derived from an EMBL/GenBank/DDBJ whole genome shotgun (WGS) entry which is preliminary data.</text>
</comment>
<dbReference type="GO" id="GO:0005096">
    <property type="term" value="F:GTPase activator activity"/>
    <property type="evidence" value="ECO:0007669"/>
    <property type="project" value="UniProtKB-KW"/>
</dbReference>
<dbReference type="Pfam" id="PF02145">
    <property type="entry name" value="Rap_GAP"/>
    <property type="match status" value="1"/>
</dbReference>
<dbReference type="GO" id="GO:0051056">
    <property type="term" value="P:regulation of small GTPase mediated signal transduction"/>
    <property type="evidence" value="ECO:0007669"/>
    <property type="project" value="InterPro"/>
</dbReference>
<dbReference type="EMBL" id="CAIX01000877">
    <property type="protein sequence ID" value="CCI50627.1"/>
    <property type="molecule type" value="Genomic_DNA"/>
</dbReference>
<dbReference type="PROSITE" id="PS50085">
    <property type="entry name" value="RAPGAP"/>
    <property type="match status" value="1"/>
</dbReference>
<evidence type="ECO:0000256" key="2">
    <source>
        <dbReference type="SAM" id="MobiDB-lite"/>
    </source>
</evidence>
<feature type="region of interest" description="Disordered" evidence="2">
    <location>
        <begin position="872"/>
        <end position="895"/>
    </location>
</feature>
<dbReference type="SUPFAM" id="SSF48371">
    <property type="entry name" value="ARM repeat"/>
    <property type="match status" value="1"/>
</dbReference>
<organism evidence="4 5">
    <name type="scientific">Albugo candida</name>
    <dbReference type="NCBI Taxonomy" id="65357"/>
    <lineage>
        <taxon>Eukaryota</taxon>
        <taxon>Sar</taxon>
        <taxon>Stramenopiles</taxon>
        <taxon>Oomycota</taxon>
        <taxon>Peronosporomycetes</taxon>
        <taxon>Albuginales</taxon>
        <taxon>Albuginaceae</taxon>
        <taxon>Albugo</taxon>
    </lineage>
</organism>
<reference evidence="4 5" key="1">
    <citation type="submission" date="2012-05" db="EMBL/GenBank/DDBJ databases">
        <title>Recombination and specialization in a pathogen metapopulation.</title>
        <authorList>
            <person name="Gardiner A."/>
            <person name="Kemen E."/>
            <person name="Schultz-Larsen T."/>
            <person name="MacLean D."/>
            <person name="Van Oosterhout C."/>
            <person name="Jones J.D.G."/>
        </authorList>
    </citation>
    <scope>NUCLEOTIDE SEQUENCE [LARGE SCALE GENOMIC DNA]</scope>
    <source>
        <strain evidence="4 5">Ac Nc2</strain>
    </source>
</reference>
<feature type="compositionally biased region" description="Basic and acidic residues" evidence="2">
    <location>
        <begin position="884"/>
        <end position="895"/>
    </location>
</feature>
<keyword evidence="5" id="KW-1185">Reference proteome</keyword>
<name>A0A024GVW4_9STRA</name>
<dbReference type="Gene3D" id="3.40.50.11210">
    <property type="entry name" value="Rap/Ran-GAP"/>
    <property type="match status" value="1"/>
</dbReference>
<dbReference type="InParanoid" id="A0A024GVW4"/>
<dbReference type="InterPro" id="IPR035974">
    <property type="entry name" value="Rap/Ran-GAP_sf"/>
</dbReference>
<evidence type="ECO:0000313" key="5">
    <source>
        <dbReference type="Proteomes" id="UP000053237"/>
    </source>
</evidence>
<dbReference type="Proteomes" id="UP000053237">
    <property type="component" value="Unassembled WGS sequence"/>
</dbReference>
<dbReference type="InterPro" id="IPR039930">
    <property type="entry name" value="RALGAPB"/>
</dbReference>
<dbReference type="InterPro" id="IPR000331">
    <property type="entry name" value="Rap/Ran_GAP_dom"/>
</dbReference>
<evidence type="ECO:0000313" key="4">
    <source>
        <dbReference type="EMBL" id="CCI50627.1"/>
    </source>
</evidence>
<dbReference type="InterPro" id="IPR016024">
    <property type="entry name" value="ARM-type_fold"/>
</dbReference>
<protein>
    <recommendedName>
        <fullName evidence="3">Rap-GAP domain-containing protein</fullName>
    </recommendedName>
</protein>
<evidence type="ECO:0000256" key="1">
    <source>
        <dbReference type="ARBA" id="ARBA00022468"/>
    </source>
</evidence>
<proteinExistence type="predicted"/>
<dbReference type="SUPFAM" id="SSF111347">
    <property type="entry name" value="Rap/Ran-GAP"/>
    <property type="match status" value="1"/>
</dbReference>
<dbReference type="STRING" id="65357.A0A024GVW4"/>
<accession>A0A024GVW4</accession>